<dbReference type="Proteomes" id="UP000241890">
    <property type="component" value="Unassembled WGS sequence"/>
</dbReference>
<accession>A0A2R5GY93</accession>
<protein>
    <recommendedName>
        <fullName evidence="4">BZIP domain-containing protein</fullName>
    </recommendedName>
</protein>
<dbReference type="InParanoid" id="A0A2R5GY93"/>
<organism evidence="2 3">
    <name type="scientific">Hondaea fermentalgiana</name>
    <dbReference type="NCBI Taxonomy" id="2315210"/>
    <lineage>
        <taxon>Eukaryota</taxon>
        <taxon>Sar</taxon>
        <taxon>Stramenopiles</taxon>
        <taxon>Bigyra</taxon>
        <taxon>Labyrinthulomycetes</taxon>
        <taxon>Thraustochytrida</taxon>
        <taxon>Thraustochytriidae</taxon>
        <taxon>Hondaea</taxon>
    </lineage>
</organism>
<evidence type="ECO:0000313" key="2">
    <source>
        <dbReference type="EMBL" id="GBG33693.1"/>
    </source>
</evidence>
<dbReference type="EMBL" id="BEYU01000166">
    <property type="protein sequence ID" value="GBG33693.1"/>
    <property type="molecule type" value="Genomic_DNA"/>
</dbReference>
<proteinExistence type="predicted"/>
<evidence type="ECO:0000313" key="3">
    <source>
        <dbReference type="Proteomes" id="UP000241890"/>
    </source>
</evidence>
<sequence>MHHRHTPQGEYVWEELDLLLDEQGEPIPGTNQQGAALPQNPWVDAQRGGGAPPGNSLPGMMPGMVQSDHGMPHQQQMHHHHLDQHHHLPQHQQHMHHPMSQLPPPQSAGMMQGGAASHVGGMPDGHLMPMHQQTAYGTNPYAPDSRMPGSAQNTVDYRHQNYHNGMPSHLGGHVVPGAGSLANQPNHMVDSSHYASTGPGVNVESKVQGGILPSSVGPLSSSSPSASTSTSKAGRNGPVDKDAKRRAAVAAASRATRAKRKRELEELKEKNVKLEKERETFLNTIADLQMKVQALRETGSIDLRMENDLLRAELMEHKSFISKFKHIADGIPTTTSAKKLMCKQGSDTAIAQVLGLLSTSMADPSWRIGVIRDHPEFEMRYQRLPHGVSADRAKRCSMRVDIPVFPVKDPIEVAQVLWGVWCDEDLNKRISKHFGAVSVSVREIETGIENGVKEAKDSKAGDSLRNRVKVYYYREETSRHGFDAEAEGKSTDVVDTVLLLSSREKSISRSSFPPDMRFHKFPPDAKAERARLEGKVKPAEPFTLEQQQGLEGQKNYHAIVLASTSTQHSLGLVPVKQGVHRIRSALLEGAVFRKVDNGVAMSLVYSYPSNAEGRIKAHHDALVADDGTLNEQWAKVICEMHDIVLERLPPAIFDAYRKARDQGVPFPKSLENHL</sequence>
<dbReference type="AlphaFoldDB" id="A0A2R5GY93"/>
<reference evidence="2 3" key="1">
    <citation type="submission" date="2017-12" db="EMBL/GenBank/DDBJ databases">
        <title>Sequencing, de novo assembly and annotation of complete genome of a new Thraustochytrid species, strain FCC1311.</title>
        <authorList>
            <person name="Sedici K."/>
            <person name="Godart F."/>
            <person name="Aiese Cigliano R."/>
            <person name="Sanseverino W."/>
            <person name="Barakat M."/>
            <person name="Ortet P."/>
            <person name="Marechal E."/>
            <person name="Cagnac O."/>
            <person name="Amato A."/>
        </authorList>
    </citation>
    <scope>NUCLEOTIDE SEQUENCE [LARGE SCALE GENOMIC DNA]</scope>
</reference>
<name>A0A2R5GY93_9STRA</name>
<feature type="compositionally biased region" description="Low complexity" evidence="1">
    <location>
        <begin position="213"/>
        <end position="231"/>
    </location>
</feature>
<feature type="region of interest" description="Disordered" evidence="1">
    <location>
        <begin position="190"/>
        <end position="262"/>
    </location>
</feature>
<evidence type="ECO:0000256" key="1">
    <source>
        <dbReference type="SAM" id="MobiDB-lite"/>
    </source>
</evidence>
<evidence type="ECO:0008006" key="4">
    <source>
        <dbReference type="Google" id="ProtNLM"/>
    </source>
</evidence>
<comment type="caution">
    <text evidence="2">The sequence shown here is derived from an EMBL/GenBank/DDBJ whole genome shotgun (WGS) entry which is preliminary data.</text>
</comment>
<gene>
    <name evidence="2" type="ORF">FCC1311_099162</name>
</gene>
<keyword evidence="3" id="KW-1185">Reference proteome</keyword>